<dbReference type="PANTHER" id="PTHR37471:SF1">
    <property type="entry name" value="AB HYDROLASE-1 DOMAIN-CONTAINING PROTEIN"/>
    <property type="match status" value="1"/>
</dbReference>
<keyword evidence="3" id="KW-1185">Reference proteome</keyword>
<dbReference type="PANTHER" id="PTHR37471">
    <property type="entry name" value="UNNAMED PRODUCT"/>
    <property type="match status" value="1"/>
</dbReference>
<dbReference type="EMBL" id="CYGV01001203">
    <property type="protein sequence ID" value="CUA70926.1"/>
    <property type="molecule type" value="Genomic_DNA"/>
</dbReference>
<dbReference type="Proteomes" id="UP000044841">
    <property type="component" value="Unassembled WGS sequence"/>
</dbReference>
<feature type="transmembrane region" description="Helical" evidence="1">
    <location>
        <begin position="45"/>
        <end position="64"/>
    </location>
</feature>
<name>A0A0K6FXE3_9AGAM</name>
<evidence type="ECO:0000313" key="2">
    <source>
        <dbReference type="EMBL" id="CUA70926.1"/>
    </source>
</evidence>
<organism evidence="2 3">
    <name type="scientific">Rhizoctonia solani</name>
    <dbReference type="NCBI Taxonomy" id="456999"/>
    <lineage>
        <taxon>Eukaryota</taxon>
        <taxon>Fungi</taxon>
        <taxon>Dikarya</taxon>
        <taxon>Basidiomycota</taxon>
        <taxon>Agaricomycotina</taxon>
        <taxon>Agaricomycetes</taxon>
        <taxon>Cantharellales</taxon>
        <taxon>Ceratobasidiaceae</taxon>
        <taxon>Rhizoctonia</taxon>
    </lineage>
</organism>
<evidence type="ECO:0000256" key="1">
    <source>
        <dbReference type="SAM" id="Phobius"/>
    </source>
</evidence>
<reference evidence="2 3" key="1">
    <citation type="submission" date="2015-07" db="EMBL/GenBank/DDBJ databases">
        <authorList>
            <person name="Noorani M."/>
        </authorList>
    </citation>
    <scope>NUCLEOTIDE SEQUENCE [LARGE SCALE GENOMIC DNA]</scope>
    <source>
        <strain evidence="2">BBA 69670</strain>
    </source>
</reference>
<keyword evidence="2" id="KW-0675">Receptor</keyword>
<dbReference type="SUPFAM" id="SSF53474">
    <property type="entry name" value="alpha/beta-Hydrolases"/>
    <property type="match status" value="1"/>
</dbReference>
<feature type="transmembrane region" description="Helical" evidence="1">
    <location>
        <begin position="12"/>
        <end position="33"/>
    </location>
</feature>
<gene>
    <name evidence="2" type="ORF">RSOLAG22IIIB_09195</name>
</gene>
<keyword evidence="1" id="KW-0812">Transmembrane</keyword>
<protein>
    <submittedName>
        <fullName evidence="2">Relaxin receptor 2</fullName>
    </submittedName>
</protein>
<accession>A0A0K6FXE3</accession>
<dbReference type="InterPro" id="IPR029058">
    <property type="entry name" value="AB_hydrolase_fold"/>
</dbReference>
<evidence type="ECO:0000313" key="3">
    <source>
        <dbReference type="Proteomes" id="UP000044841"/>
    </source>
</evidence>
<dbReference type="Gene3D" id="3.40.50.1820">
    <property type="entry name" value="alpha/beta hydrolase"/>
    <property type="match status" value="1"/>
</dbReference>
<keyword evidence="1" id="KW-1133">Transmembrane helix</keyword>
<feature type="transmembrane region" description="Helical" evidence="1">
    <location>
        <begin position="249"/>
        <end position="269"/>
    </location>
</feature>
<keyword evidence="1" id="KW-0472">Membrane</keyword>
<dbReference type="AlphaFoldDB" id="A0A0K6FXE3"/>
<feature type="transmembrane region" description="Helical" evidence="1">
    <location>
        <begin position="184"/>
        <end position="209"/>
    </location>
</feature>
<proteinExistence type="predicted"/>
<sequence>MLIGTSELERLVILAGIGVIRAITPISILHILLSVLWPSYPLRSVYFLTAYALIESTFYFVIFLPRKAHLQKPAAHPPPLTSEKRHELFTRCLSHLVDSKSFKQWFLDSSAEIRRQNVIEWFKWGFFAGEACIGETCEKHDVELEEYLCKLEKVLGETFPPGYNPKLKSIRTTLDDVVVYHRPVVWYLVVCAVELFSVATLHHLGFIHYTSPVPIFPPRPHTLFSSTSPSPQLSYWYQPGSKSNPSTPFLFLHGIGIGLFPYLPLLISYSKAHPNTPIIVPELLSISSRITHPPLSPSEFLSALESILKHHTITHYNLAAHSYGTGLASILIRTHTSQLESATLLDPIPILLHLPSVARNFLYRTPSRANEHEIYYFACTDMGVAHALARHFFWTECVLWKEDLDRVRGGVAVVLSGDDIIVDSPAVWTYLTRRPLPEFRRVKPRPFVLPVPHPEALVPTVCEGGRVQVYYFGGLDHAQMFLRRESWRALVRIIDRVSIRK</sequence>